<keyword evidence="2" id="KW-0812">Transmembrane</keyword>
<comment type="caution">
    <text evidence="3">The sequence shown here is derived from an EMBL/GenBank/DDBJ whole genome shotgun (WGS) entry which is preliminary data.</text>
</comment>
<protein>
    <submittedName>
        <fullName evidence="3">Uncharacterized protein</fullName>
    </submittedName>
</protein>
<dbReference type="Proteomes" id="UP001058974">
    <property type="component" value="Chromosome 2"/>
</dbReference>
<gene>
    <name evidence="3" type="ORF">KIW84_024209</name>
</gene>
<keyword evidence="2" id="KW-0472">Membrane</keyword>
<feature type="compositionally biased region" description="Basic residues" evidence="1">
    <location>
        <begin position="115"/>
        <end position="130"/>
    </location>
</feature>
<keyword evidence="4" id="KW-1185">Reference proteome</keyword>
<sequence>MVVNPSELYNYIDEDDVQCTGFSESNIEVNGHNIDLSDEKIEVSDGNVEVNNEQAEVNEGNAEVSERINDEPKNPRVLSRRLATVTCKEYGETGLNKRSCKGKRAVEREIPKGGNKAKKAKTNKGGKGKKKTSENQVEIGHGSQAPQATQDYMQCCFIMLSGLFYAMTCFILGLFYNA</sequence>
<feature type="transmembrane region" description="Helical" evidence="2">
    <location>
        <begin position="157"/>
        <end position="176"/>
    </location>
</feature>
<accession>A0A9D4YKX4</accession>
<reference evidence="3 4" key="1">
    <citation type="journal article" date="2022" name="Nat. Genet.">
        <title>Improved pea reference genome and pan-genome highlight genomic features and evolutionary characteristics.</title>
        <authorList>
            <person name="Yang T."/>
            <person name="Liu R."/>
            <person name="Luo Y."/>
            <person name="Hu S."/>
            <person name="Wang D."/>
            <person name="Wang C."/>
            <person name="Pandey M.K."/>
            <person name="Ge S."/>
            <person name="Xu Q."/>
            <person name="Li N."/>
            <person name="Li G."/>
            <person name="Huang Y."/>
            <person name="Saxena R.K."/>
            <person name="Ji Y."/>
            <person name="Li M."/>
            <person name="Yan X."/>
            <person name="He Y."/>
            <person name="Liu Y."/>
            <person name="Wang X."/>
            <person name="Xiang C."/>
            <person name="Varshney R.K."/>
            <person name="Ding H."/>
            <person name="Gao S."/>
            <person name="Zong X."/>
        </authorList>
    </citation>
    <scope>NUCLEOTIDE SEQUENCE [LARGE SCALE GENOMIC DNA]</scope>
    <source>
        <strain evidence="3 4">cv. Zhongwan 6</strain>
    </source>
</reference>
<evidence type="ECO:0000256" key="2">
    <source>
        <dbReference type="SAM" id="Phobius"/>
    </source>
</evidence>
<dbReference type="EMBL" id="JAMSHJ010000002">
    <property type="protein sequence ID" value="KAI5438376.1"/>
    <property type="molecule type" value="Genomic_DNA"/>
</dbReference>
<evidence type="ECO:0000256" key="1">
    <source>
        <dbReference type="SAM" id="MobiDB-lite"/>
    </source>
</evidence>
<organism evidence="3 4">
    <name type="scientific">Pisum sativum</name>
    <name type="common">Garden pea</name>
    <name type="synonym">Lathyrus oleraceus</name>
    <dbReference type="NCBI Taxonomy" id="3888"/>
    <lineage>
        <taxon>Eukaryota</taxon>
        <taxon>Viridiplantae</taxon>
        <taxon>Streptophyta</taxon>
        <taxon>Embryophyta</taxon>
        <taxon>Tracheophyta</taxon>
        <taxon>Spermatophyta</taxon>
        <taxon>Magnoliopsida</taxon>
        <taxon>eudicotyledons</taxon>
        <taxon>Gunneridae</taxon>
        <taxon>Pentapetalae</taxon>
        <taxon>rosids</taxon>
        <taxon>fabids</taxon>
        <taxon>Fabales</taxon>
        <taxon>Fabaceae</taxon>
        <taxon>Papilionoideae</taxon>
        <taxon>50 kb inversion clade</taxon>
        <taxon>NPAAA clade</taxon>
        <taxon>Hologalegina</taxon>
        <taxon>IRL clade</taxon>
        <taxon>Fabeae</taxon>
        <taxon>Lathyrus</taxon>
    </lineage>
</organism>
<dbReference type="Gramene" id="Psat02G0420900-T1">
    <property type="protein sequence ID" value="KAI5438376.1"/>
    <property type="gene ID" value="KIW84_024209"/>
</dbReference>
<evidence type="ECO:0000313" key="3">
    <source>
        <dbReference type="EMBL" id="KAI5438376.1"/>
    </source>
</evidence>
<dbReference type="AlphaFoldDB" id="A0A9D4YKX4"/>
<evidence type="ECO:0000313" key="4">
    <source>
        <dbReference type="Proteomes" id="UP001058974"/>
    </source>
</evidence>
<proteinExistence type="predicted"/>
<name>A0A9D4YKX4_PEA</name>
<feature type="region of interest" description="Disordered" evidence="1">
    <location>
        <begin position="109"/>
        <end position="144"/>
    </location>
</feature>
<keyword evidence="2" id="KW-1133">Transmembrane helix</keyword>